<accession>A0A552UG86</accession>
<evidence type="ECO:0000313" key="2">
    <source>
        <dbReference type="EMBL" id="TRW17242.1"/>
    </source>
</evidence>
<dbReference type="InterPro" id="IPR000073">
    <property type="entry name" value="AB_hydrolase_1"/>
</dbReference>
<dbReference type="InterPro" id="IPR050228">
    <property type="entry name" value="Carboxylesterase_BioH"/>
</dbReference>
<sequence>MTSLYFIHGMWSTPAVWDGLRARFEAAGHATHAPSLPYHTNRRADGPPPGLAALGLRDYIEYLVDDVSRLPEPPVIVGHSLGGFLAQAVAARVQPAGVVLLSPAATAKTSAAGIAPVRTLWPILSKWGWWKQPTILDAEAARWGIFNEVPTDIATAEIDALVWDSGRVLADLSAPWAVRNGAANVDYARLTAPALIVTGTADRITPLGIARATARVWQGPVDYHELPGVGHWLFHEPVVERVGALIGDWLPSKFVIPAKVGTHGH</sequence>
<dbReference type="GO" id="GO:0016787">
    <property type="term" value="F:hydrolase activity"/>
    <property type="evidence" value="ECO:0007669"/>
    <property type="project" value="UniProtKB-KW"/>
</dbReference>
<dbReference type="RefSeq" id="WP_143554787.1">
    <property type="nucleotide sequence ID" value="NZ_VJWA01000001.1"/>
</dbReference>
<gene>
    <name evidence="2" type="ORF">FMM06_03360</name>
</gene>
<organism evidence="2 3">
    <name type="scientific">Glacieibacterium frigidum</name>
    <dbReference type="NCBI Taxonomy" id="2593303"/>
    <lineage>
        <taxon>Bacteria</taxon>
        <taxon>Pseudomonadati</taxon>
        <taxon>Pseudomonadota</taxon>
        <taxon>Alphaproteobacteria</taxon>
        <taxon>Sphingomonadales</taxon>
        <taxon>Sphingosinicellaceae</taxon>
        <taxon>Glacieibacterium</taxon>
    </lineage>
</organism>
<keyword evidence="3" id="KW-1185">Reference proteome</keyword>
<dbReference type="EMBL" id="VJWA01000001">
    <property type="protein sequence ID" value="TRW17242.1"/>
    <property type="molecule type" value="Genomic_DNA"/>
</dbReference>
<dbReference type="AlphaFoldDB" id="A0A552UG86"/>
<dbReference type="Pfam" id="PF12697">
    <property type="entry name" value="Abhydrolase_6"/>
    <property type="match status" value="1"/>
</dbReference>
<comment type="caution">
    <text evidence="2">The sequence shown here is derived from an EMBL/GenBank/DDBJ whole genome shotgun (WGS) entry which is preliminary data.</text>
</comment>
<dbReference type="PANTHER" id="PTHR43194:SF2">
    <property type="entry name" value="PEROXISOMAL MEMBRANE PROTEIN LPX1"/>
    <property type="match status" value="1"/>
</dbReference>
<protein>
    <submittedName>
        <fullName evidence="2">Alpha/beta hydrolase</fullName>
    </submittedName>
</protein>
<evidence type="ECO:0000259" key="1">
    <source>
        <dbReference type="Pfam" id="PF12697"/>
    </source>
</evidence>
<dbReference type="OrthoDB" id="9814966at2"/>
<dbReference type="InterPro" id="IPR029058">
    <property type="entry name" value="AB_hydrolase_fold"/>
</dbReference>
<proteinExistence type="predicted"/>
<feature type="domain" description="AB hydrolase-1" evidence="1">
    <location>
        <begin position="5"/>
        <end position="237"/>
    </location>
</feature>
<evidence type="ECO:0000313" key="3">
    <source>
        <dbReference type="Proteomes" id="UP000317894"/>
    </source>
</evidence>
<dbReference type="PANTHER" id="PTHR43194">
    <property type="entry name" value="HYDROLASE ALPHA/BETA FOLD FAMILY"/>
    <property type="match status" value="1"/>
</dbReference>
<keyword evidence="2" id="KW-0378">Hydrolase</keyword>
<reference evidence="2 3" key="1">
    <citation type="submission" date="2019-07" db="EMBL/GenBank/DDBJ databases">
        <title>Novel species isolated from glacier.</title>
        <authorList>
            <person name="Liu Q."/>
            <person name="Xin Y.-H."/>
        </authorList>
    </citation>
    <scope>NUCLEOTIDE SEQUENCE [LARGE SCALE GENOMIC DNA]</scope>
    <source>
        <strain evidence="2 3">LB1R16</strain>
    </source>
</reference>
<dbReference type="Proteomes" id="UP000317894">
    <property type="component" value="Unassembled WGS sequence"/>
</dbReference>
<name>A0A552UG86_9SPHN</name>
<dbReference type="Gene3D" id="3.40.50.1820">
    <property type="entry name" value="alpha/beta hydrolase"/>
    <property type="match status" value="1"/>
</dbReference>
<dbReference type="SUPFAM" id="SSF53474">
    <property type="entry name" value="alpha/beta-Hydrolases"/>
    <property type="match status" value="1"/>
</dbReference>